<dbReference type="OrthoDB" id="9807115at2"/>
<comment type="caution">
    <text evidence="10">The sequence shown here is derived from an EMBL/GenBank/DDBJ whole genome shotgun (WGS) entry which is preliminary data.</text>
</comment>
<dbReference type="Proteomes" id="UP000249130">
    <property type="component" value="Unassembled WGS sequence"/>
</dbReference>
<dbReference type="GO" id="GO:0005886">
    <property type="term" value="C:plasma membrane"/>
    <property type="evidence" value="ECO:0007669"/>
    <property type="project" value="UniProtKB-SubCell"/>
</dbReference>
<feature type="transmembrane region" description="Helical" evidence="9">
    <location>
        <begin position="6"/>
        <end position="28"/>
    </location>
</feature>
<evidence type="ECO:0000256" key="8">
    <source>
        <dbReference type="ARBA" id="ARBA00037998"/>
    </source>
</evidence>
<comment type="subcellular location">
    <subcellularLocation>
        <location evidence="1">Cell membrane</location>
        <topology evidence="1">Multi-pass membrane protein</topology>
    </subcellularLocation>
</comment>
<organism evidence="10 11">
    <name type="scientific">Rhodoplanes roseus</name>
    <dbReference type="NCBI Taxonomy" id="29409"/>
    <lineage>
        <taxon>Bacteria</taxon>
        <taxon>Pseudomonadati</taxon>
        <taxon>Pseudomonadota</taxon>
        <taxon>Alphaproteobacteria</taxon>
        <taxon>Hyphomicrobiales</taxon>
        <taxon>Nitrobacteraceae</taxon>
        <taxon>Rhodoplanes</taxon>
    </lineage>
</organism>
<evidence type="ECO:0000256" key="6">
    <source>
        <dbReference type="ARBA" id="ARBA00022989"/>
    </source>
</evidence>
<feature type="transmembrane region" description="Helical" evidence="9">
    <location>
        <begin position="90"/>
        <end position="107"/>
    </location>
</feature>
<evidence type="ECO:0000256" key="4">
    <source>
        <dbReference type="ARBA" id="ARBA00022692"/>
    </source>
</evidence>
<feature type="transmembrane region" description="Helical" evidence="9">
    <location>
        <begin position="35"/>
        <end position="56"/>
    </location>
</feature>
<keyword evidence="4 9" id="KW-0812">Transmembrane</keyword>
<keyword evidence="3" id="KW-1003">Cell membrane</keyword>
<keyword evidence="11" id="KW-1185">Reference proteome</keyword>
<evidence type="ECO:0000313" key="11">
    <source>
        <dbReference type="Proteomes" id="UP000249130"/>
    </source>
</evidence>
<dbReference type="CDD" id="cd06582">
    <property type="entry name" value="TM_PBP1_LivH_like"/>
    <property type="match status" value="1"/>
</dbReference>
<dbReference type="Pfam" id="PF02653">
    <property type="entry name" value="BPD_transp_2"/>
    <property type="match status" value="1"/>
</dbReference>
<feature type="transmembrane region" description="Helical" evidence="9">
    <location>
        <begin position="119"/>
        <end position="137"/>
    </location>
</feature>
<feature type="transmembrane region" description="Helical" evidence="9">
    <location>
        <begin position="142"/>
        <end position="161"/>
    </location>
</feature>
<protein>
    <recommendedName>
        <fullName evidence="12">Branched-chain amino acid ABC transporter permease</fullName>
    </recommendedName>
</protein>
<dbReference type="EMBL" id="NPEX01000057">
    <property type="protein sequence ID" value="RAI44126.1"/>
    <property type="molecule type" value="Genomic_DNA"/>
</dbReference>
<dbReference type="PANTHER" id="PTHR11795">
    <property type="entry name" value="BRANCHED-CHAIN AMINO ACID TRANSPORT SYSTEM PERMEASE PROTEIN LIVH"/>
    <property type="match status" value="1"/>
</dbReference>
<proteinExistence type="inferred from homology"/>
<name>A0A327L0Y2_9BRAD</name>
<gene>
    <name evidence="10" type="ORF">CH341_10820</name>
</gene>
<evidence type="ECO:0000313" key="10">
    <source>
        <dbReference type="EMBL" id="RAI44126.1"/>
    </source>
</evidence>
<feature type="transmembrane region" description="Helical" evidence="9">
    <location>
        <begin position="62"/>
        <end position="83"/>
    </location>
</feature>
<evidence type="ECO:0000256" key="7">
    <source>
        <dbReference type="ARBA" id="ARBA00023136"/>
    </source>
</evidence>
<dbReference type="PANTHER" id="PTHR11795:SF450">
    <property type="entry name" value="ABC TRANSPORTER PERMEASE PROTEIN"/>
    <property type="match status" value="1"/>
</dbReference>
<comment type="similarity">
    <text evidence="8">Belongs to the binding-protein-dependent transport system permease family. LivHM subfamily.</text>
</comment>
<dbReference type="GO" id="GO:0006865">
    <property type="term" value="P:amino acid transport"/>
    <property type="evidence" value="ECO:0007669"/>
    <property type="project" value="UniProtKB-KW"/>
</dbReference>
<evidence type="ECO:0008006" key="12">
    <source>
        <dbReference type="Google" id="ProtNLM"/>
    </source>
</evidence>
<dbReference type="RefSeq" id="WP_111419053.1">
    <property type="nucleotide sequence ID" value="NZ_NPEX01000057.1"/>
</dbReference>
<feature type="transmembrane region" description="Helical" evidence="9">
    <location>
        <begin position="254"/>
        <end position="277"/>
    </location>
</feature>
<keyword evidence="6 9" id="KW-1133">Transmembrane helix</keyword>
<feature type="transmembrane region" description="Helical" evidence="9">
    <location>
        <begin position="188"/>
        <end position="208"/>
    </location>
</feature>
<dbReference type="GO" id="GO:0022857">
    <property type="term" value="F:transmembrane transporter activity"/>
    <property type="evidence" value="ECO:0007669"/>
    <property type="project" value="InterPro"/>
</dbReference>
<dbReference type="InterPro" id="IPR001851">
    <property type="entry name" value="ABC_transp_permease"/>
</dbReference>
<keyword evidence="7 9" id="KW-0472">Membrane</keyword>
<dbReference type="AlphaFoldDB" id="A0A327L0Y2"/>
<accession>A0A327L0Y2</accession>
<evidence type="ECO:0000256" key="3">
    <source>
        <dbReference type="ARBA" id="ARBA00022475"/>
    </source>
</evidence>
<keyword evidence="5" id="KW-0029">Amino-acid transport</keyword>
<dbReference type="InterPro" id="IPR052157">
    <property type="entry name" value="BCAA_transport_permease"/>
</dbReference>
<evidence type="ECO:0000256" key="2">
    <source>
        <dbReference type="ARBA" id="ARBA00022448"/>
    </source>
</evidence>
<keyword evidence="2" id="KW-0813">Transport</keyword>
<evidence type="ECO:0000256" key="1">
    <source>
        <dbReference type="ARBA" id="ARBA00004651"/>
    </source>
</evidence>
<evidence type="ECO:0000256" key="9">
    <source>
        <dbReference type="SAM" id="Phobius"/>
    </source>
</evidence>
<sequence>MAELGLVLIAGAKFGAIYALAALGLVVVHKATKTVNFAHGAFAMLGAFASFLVVVHWQWPYWMAYVLIPPLIGIVAALIEFLILRPLRRADMFTVVIATVFLGIALSEAFRLTYNTELLAVPGMFVGMPFIFGGVFVTQETLWVIVGALVISSACVVLFRYGRLGRGMRAMASNVRGAQLCGYSVDRVYMFAWFLGGAMAGLAGVFVAPVSGVSVELSIALISAGFVAGVIGGFDSLKGAILGGLLLGITESLAAAYISSAFKNCISFLLLFIVLMWRPEGLFPEKVARRV</sequence>
<evidence type="ECO:0000256" key="5">
    <source>
        <dbReference type="ARBA" id="ARBA00022970"/>
    </source>
</evidence>
<feature type="transmembrane region" description="Helical" evidence="9">
    <location>
        <begin position="215"/>
        <end position="234"/>
    </location>
</feature>
<reference evidence="10 11" key="1">
    <citation type="submission" date="2017-07" db="EMBL/GenBank/DDBJ databases">
        <title>Draft Genome Sequences of Select Purple Nonsulfur Bacteria.</title>
        <authorList>
            <person name="Lasarre B."/>
            <person name="Mckinlay J.B."/>
        </authorList>
    </citation>
    <scope>NUCLEOTIDE SEQUENCE [LARGE SCALE GENOMIC DNA]</scope>
    <source>
        <strain evidence="10 11">DSM 5909</strain>
    </source>
</reference>